<keyword evidence="5 13" id="KW-0820">tRNA-binding</keyword>
<keyword evidence="13" id="KW-0479">Metal-binding</keyword>
<evidence type="ECO:0000259" key="14">
    <source>
        <dbReference type="PROSITE" id="PS50886"/>
    </source>
</evidence>
<sequence length="664" mass="75986">MSDKFYISTPIYYPSNKLHIGNSYTTVLADYIARYERLRGKEVFFLTGTDEHGQKIEKKATERHLAPRAFTDEVVAWIKELWRSLDISYDYYIRTVDEDHCRRVQMIFQKLYDQGDIYKGAYQGWYCTPCETFWTGTQLLAGNLCPDCNRPVETAQEECYFFRLSKYQDRLLQLYKERPDFLVPTARVNEMVKNFIEPGLQDLAVSRTSFKWGVPVPFDPKHVIYVWIDALSNYITALHYPDERQTLPDIWQNSLQLLGKDIVRFHAIIWPALLMALNLPLPKKLYAHGWLMFKDDKMSKSKGNVVDPLILTQRYGVDAIRYYLLSELPYGADGHFSNESLIERININLANDLGNLYSRSLAMFVKYFAGEIPQDLKPEATAFDADLEQTLVKQISIYHRCFKENQYSNSLAAIFVLIQRANKYIDETSPWVLAKQEDKKAELLSVILHLLETLRQIALCLYPAMPSSMLRILSGLGQATDKTNLIAQFKEVGSWHNFSCQGTLQTSEPIFPRLDMKKEIDYLNGLLEAQKAAAQAKQEPEKQTAAKVQSESEEKQTVELSDFAKLDLRIGTVVKCERVAKSDKLLHETINIGNDRLLSVVSGIARYYTPEEMLGKQVVLLCNLPARKLKGIVSEAMLLTAENPDGSIRLLTVADKVQDGAIIA</sequence>
<dbReference type="Gene3D" id="3.40.50.620">
    <property type="entry name" value="HUPs"/>
    <property type="match status" value="1"/>
</dbReference>
<feature type="domain" description="TRNA-binding" evidence="14">
    <location>
        <begin position="562"/>
        <end position="664"/>
    </location>
</feature>
<evidence type="ECO:0000256" key="2">
    <source>
        <dbReference type="ARBA" id="ARBA00004496"/>
    </source>
</evidence>
<feature type="binding site" evidence="13">
    <location>
        <position position="148"/>
    </location>
    <ligand>
        <name>Zn(2+)</name>
        <dbReference type="ChEBI" id="CHEBI:29105"/>
    </ligand>
</feature>
<feature type="binding site" evidence="13">
    <location>
        <position position="145"/>
    </location>
    <ligand>
        <name>Zn(2+)</name>
        <dbReference type="ChEBI" id="CHEBI:29105"/>
    </ligand>
</feature>
<keyword evidence="6 13" id="KW-0436">Ligase</keyword>
<dbReference type="InterPro" id="IPR023457">
    <property type="entry name" value="Met-tRNA_synth_2"/>
</dbReference>
<dbReference type="NCBIfam" id="TIGR00398">
    <property type="entry name" value="metG"/>
    <property type="match status" value="1"/>
</dbReference>
<dbReference type="InterPro" id="IPR004495">
    <property type="entry name" value="Met-tRNA-synth_bsu_C"/>
</dbReference>
<evidence type="ECO:0000313" key="15">
    <source>
        <dbReference type="EMBL" id="WEG35405.1"/>
    </source>
</evidence>
<evidence type="ECO:0000256" key="9">
    <source>
        <dbReference type="ARBA" id="ARBA00022884"/>
    </source>
</evidence>
<keyword evidence="7 13" id="KW-0547">Nucleotide-binding</keyword>
<dbReference type="Proteomes" id="UP001220478">
    <property type="component" value="Chromosome"/>
</dbReference>
<dbReference type="PANTHER" id="PTHR43326">
    <property type="entry name" value="METHIONYL-TRNA SYNTHETASE"/>
    <property type="match status" value="1"/>
</dbReference>
<feature type="short sequence motif" description="'KMSKS' region" evidence="13">
    <location>
        <begin position="297"/>
        <end position="301"/>
    </location>
</feature>
<keyword evidence="13" id="KW-0862">Zinc</keyword>
<feature type="binding site" evidence="13">
    <location>
        <position position="130"/>
    </location>
    <ligand>
        <name>Zn(2+)</name>
        <dbReference type="ChEBI" id="CHEBI:29105"/>
    </ligand>
</feature>
<reference evidence="15 16" key="1">
    <citation type="submission" date="2023-02" db="EMBL/GenBank/DDBJ databases">
        <title>Novel Oscillospiraceae bacterial genomes.</title>
        <authorList>
            <person name="Srinivasan S."/>
            <person name="Austin M.N."/>
            <person name="Fiedler T.L."/>
            <person name="Strenk S.M."/>
            <person name="Agnew K.J."/>
            <person name="Nagana Gowda G.A."/>
            <person name="Raftery D."/>
            <person name="Beamer M.A."/>
            <person name="Achilles S.L."/>
            <person name="Wiesenfeld H.C."/>
            <person name="Fredricks D.N."/>
            <person name="Hillier S.L."/>
        </authorList>
    </citation>
    <scope>NUCLEOTIDE SEQUENCE [LARGE SCALE GENOMIC DNA]</scope>
    <source>
        <strain evidence="15 16">CHIC02 1186E3-8</strain>
    </source>
</reference>
<feature type="short sequence motif" description="'HIGH' region" evidence="13">
    <location>
        <begin position="12"/>
        <end position="22"/>
    </location>
</feature>
<dbReference type="PRINTS" id="PR01041">
    <property type="entry name" value="TRNASYNTHMET"/>
</dbReference>
<dbReference type="InterPro" id="IPR002547">
    <property type="entry name" value="tRNA-bd_dom"/>
</dbReference>
<dbReference type="RefSeq" id="WP_315571501.1">
    <property type="nucleotide sequence ID" value="NZ_CP118868.1"/>
</dbReference>
<dbReference type="Pfam" id="PF09334">
    <property type="entry name" value="tRNA-synt_1g"/>
    <property type="match status" value="2"/>
</dbReference>
<dbReference type="SUPFAM" id="SSF52374">
    <property type="entry name" value="Nucleotidylyl transferase"/>
    <property type="match status" value="1"/>
</dbReference>
<comment type="caution">
    <text evidence="13">Lacks conserved residue(s) required for the propagation of feature annotation.</text>
</comment>
<feature type="binding site" evidence="13">
    <location>
        <position position="127"/>
    </location>
    <ligand>
        <name>Zn(2+)</name>
        <dbReference type="ChEBI" id="CHEBI:29105"/>
    </ligand>
</feature>
<dbReference type="InterPro" id="IPR041872">
    <property type="entry name" value="Anticodon_Met"/>
</dbReference>
<organism evidence="15 16">
    <name type="scientific">Amygdalobacter indicium</name>
    <dbReference type="NCBI Taxonomy" id="3029272"/>
    <lineage>
        <taxon>Bacteria</taxon>
        <taxon>Bacillati</taxon>
        <taxon>Bacillota</taxon>
        <taxon>Clostridia</taxon>
        <taxon>Eubacteriales</taxon>
        <taxon>Oscillospiraceae</taxon>
        <taxon>Amygdalobacter</taxon>
    </lineage>
</organism>
<dbReference type="SUPFAM" id="SSF47323">
    <property type="entry name" value="Anticodon-binding domain of a subclass of class I aminoacyl-tRNA synthetases"/>
    <property type="match status" value="1"/>
</dbReference>
<dbReference type="CDD" id="cd07957">
    <property type="entry name" value="Anticodon_Ia_Met"/>
    <property type="match status" value="1"/>
</dbReference>
<dbReference type="Gene3D" id="1.10.730.10">
    <property type="entry name" value="Isoleucyl-tRNA Synthetase, Domain 1"/>
    <property type="match status" value="1"/>
</dbReference>
<dbReference type="InterPro" id="IPR014729">
    <property type="entry name" value="Rossmann-like_a/b/a_fold"/>
</dbReference>
<evidence type="ECO:0000256" key="3">
    <source>
        <dbReference type="ARBA" id="ARBA00011738"/>
    </source>
</evidence>
<dbReference type="InterPro" id="IPR012340">
    <property type="entry name" value="NA-bd_OB-fold"/>
</dbReference>
<proteinExistence type="inferred from homology"/>
<evidence type="ECO:0000256" key="11">
    <source>
        <dbReference type="ARBA" id="ARBA00023146"/>
    </source>
</evidence>
<gene>
    <name evidence="13 15" type="primary">metG</name>
    <name evidence="15" type="ORF">PYS61_05605</name>
</gene>
<dbReference type="GO" id="GO:0004825">
    <property type="term" value="F:methionine-tRNA ligase activity"/>
    <property type="evidence" value="ECO:0007669"/>
    <property type="project" value="UniProtKB-EC"/>
</dbReference>
<dbReference type="InterPro" id="IPR015413">
    <property type="entry name" value="Methionyl/Leucyl_tRNA_Synth"/>
</dbReference>
<keyword evidence="4 13" id="KW-0963">Cytoplasm</keyword>
<dbReference type="InterPro" id="IPR014758">
    <property type="entry name" value="Met-tRNA_synth"/>
</dbReference>
<evidence type="ECO:0000256" key="6">
    <source>
        <dbReference type="ARBA" id="ARBA00022598"/>
    </source>
</evidence>
<comment type="subcellular location">
    <subcellularLocation>
        <location evidence="2 13">Cytoplasm</location>
    </subcellularLocation>
</comment>
<evidence type="ECO:0000256" key="8">
    <source>
        <dbReference type="ARBA" id="ARBA00022840"/>
    </source>
</evidence>
<dbReference type="InterPro" id="IPR001412">
    <property type="entry name" value="aa-tRNA-synth_I_CS"/>
</dbReference>
<name>A0ABY8C976_9FIRM</name>
<dbReference type="CDD" id="cd00814">
    <property type="entry name" value="MetRS_core"/>
    <property type="match status" value="1"/>
</dbReference>
<evidence type="ECO:0000256" key="7">
    <source>
        <dbReference type="ARBA" id="ARBA00022741"/>
    </source>
</evidence>
<dbReference type="PROSITE" id="PS00178">
    <property type="entry name" value="AA_TRNA_LIGASE_I"/>
    <property type="match status" value="1"/>
</dbReference>
<dbReference type="PANTHER" id="PTHR43326:SF1">
    <property type="entry name" value="METHIONINE--TRNA LIGASE, MITOCHONDRIAL"/>
    <property type="match status" value="1"/>
</dbReference>
<dbReference type="InterPro" id="IPR033911">
    <property type="entry name" value="MetRS_core"/>
</dbReference>
<evidence type="ECO:0000256" key="1">
    <source>
        <dbReference type="ARBA" id="ARBA00003314"/>
    </source>
</evidence>
<accession>A0ABY8C976</accession>
<dbReference type="CDD" id="cd02800">
    <property type="entry name" value="tRNA_bind_EcMetRS_like"/>
    <property type="match status" value="1"/>
</dbReference>
<dbReference type="EC" id="6.1.1.10" evidence="13"/>
<keyword evidence="11 13" id="KW-0030">Aminoacyl-tRNA synthetase</keyword>
<evidence type="ECO:0000256" key="13">
    <source>
        <dbReference type="HAMAP-Rule" id="MF_01228"/>
    </source>
</evidence>
<evidence type="ECO:0000313" key="16">
    <source>
        <dbReference type="Proteomes" id="UP001220478"/>
    </source>
</evidence>
<comment type="function">
    <text evidence="1 13">Is required not only for elongation of protein synthesis but also for the initiation of all mRNA translation through initiator tRNA(fMet) aminoacylation.</text>
</comment>
<evidence type="ECO:0000256" key="10">
    <source>
        <dbReference type="ARBA" id="ARBA00022917"/>
    </source>
</evidence>
<evidence type="ECO:0000256" key="4">
    <source>
        <dbReference type="ARBA" id="ARBA00022490"/>
    </source>
</evidence>
<evidence type="ECO:0000256" key="12">
    <source>
        <dbReference type="ARBA" id="ARBA00047364"/>
    </source>
</evidence>
<dbReference type="Pfam" id="PF01588">
    <property type="entry name" value="tRNA_bind"/>
    <property type="match status" value="1"/>
</dbReference>
<dbReference type="Gene3D" id="2.170.220.10">
    <property type="match status" value="1"/>
</dbReference>
<dbReference type="HAMAP" id="MF_01228">
    <property type="entry name" value="Met_tRNA_synth_type2"/>
    <property type="match status" value="1"/>
</dbReference>
<keyword evidence="8 13" id="KW-0067">ATP-binding</keyword>
<keyword evidence="16" id="KW-1185">Reference proteome</keyword>
<comment type="subunit">
    <text evidence="3 13">Homodimer.</text>
</comment>
<protein>
    <recommendedName>
        <fullName evidence="13">Methionine--tRNA ligase</fullName>
        <ecNumber evidence="13">6.1.1.10</ecNumber>
    </recommendedName>
    <alternativeName>
        <fullName evidence="13">Methionyl-tRNA synthetase</fullName>
        <shortName evidence="13">MetRS</shortName>
    </alternativeName>
</protein>
<keyword evidence="10 13" id="KW-0648">Protein biosynthesis</keyword>
<dbReference type="NCBIfam" id="NF008900">
    <property type="entry name" value="PRK12267.1"/>
    <property type="match status" value="1"/>
</dbReference>
<keyword evidence="9 13" id="KW-0694">RNA-binding</keyword>
<comment type="similarity">
    <text evidence="13">Belongs to the class-I aminoacyl-tRNA synthetase family. MetG type 2A subfamily.</text>
</comment>
<comment type="cofactor">
    <cofactor evidence="13">
        <name>Zn(2+)</name>
        <dbReference type="ChEBI" id="CHEBI:29105"/>
    </cofactor>
    <text evidence="13">Binds 1 zinc ion per subunit.</text>
</comment>
<dbReference type="EMBL" id="CP118868">
    <property type="protein sequence ID" value="WEG35405.1"/>
    <property type="molecule type" value="Genomic_DNA"/>
</dbReference>
<dbReference type="PROSITE" id="PS50886">
    <property type="entry name" value="TRBD"/>
    <property type="match status" value="1"/>
</dbReference>
<evidence type="ECO:0000256" key="5">
    <source>
        <dbReference type="ARBA" id="ARBA00022555"/>
    </source>
</evidence>
<dbReference type="InterPro" id="IPR009080">
    <property type="entry name" value="tRNAsynth_Ia_anticodon-bd"/>
</dbReference>
<comment type="catalytic activity">
    <reaction evidence="12 13">
        <text>tRNA(Met) + L-methionine + ATP = L-methionyl-tRNA(Met) + AMP + diphosphate</text>
        <dbReference type="Rhea" id="RHEA:13481"/>
        <dbReference type="Rhea" id="RHEA-COMP:9667"/>
        <dbReference type="Rhea" id="RHEA-COMP:9698"/>
        <dbReference type="ChEBI" id="CHEBI:30616"/>
        <dbReference type="ChEBI" id="CHEBI:33019"/>
        <dbReference type="ChEBI" id="CHEBI:57844"/>
        <dbReference type="ChEBI" id="CHEBI:78442"/>
        <dbReference type="ChEBI" id="CHEBI:78530"/>
        <dbReference type="ChEBI" id="CHEBI:456215"/>
        <dbReference type="EC" id="6.1.1.10"/>
    </reaction>
</comment>
<dbReference type="Gene3D" id="2.40.50.140">
    <property type="entry name" value="Nucleic acid-binding proteins"/>
    <property type="match status" value="1"/>
</dbReference>
<dbReference type="SUPFAM" id="SSF50249">
    <property type="entry name" value="Nucleic acid-binding proteins"/>
    <property type="match status" value="1"/>
</dbReference>